<feature type="compositionally biased region" description="Polar residues" evidence="1">
    <location>
        <begin position="439"/>
        <end position="460"/>
    </location>
</feature>
<feature type="region of interest" description="Disordered" evidence="1">
    <location>
        <begin position="665"/>
        <end position="718"/>
    </location>
</feature>
<feature type="compositionally biased region" description="Polar residues" evidence="1">
    <location>
        <begin position="696"/>
        <end position="718"/>
    </location>
</feature>
<name>A0A0L6UZX8_9BASI</name>
<feature type="region of interest" description="Disordered" evidence="1">
    <location>
        <begin position="437"/>
        <end position="470"/>
    </location>
</feature>
<evidence type="ECO:0000256" key="1">
    <source>
        <dbReference type="SAM" id="MobiDB-lite"/>
    </source>
</evidence>
<dbReference type="Pfam" id="PF02752">
    <property type="entry name" value="Arrestin_C"/>
    <property type="match status" value="1"/>
</dbReference>
<gene>
    <name evidence="3" type="ORF">VP01_312g11</name>
</gene>
<dbReference type="Proteomes" id="UP000037035">
    <property type="component" value="Unassembled WGS sequence"/>
</dbReference>
<dbReference type="GO" id="GO:0000917">
    <property type="term" value="P:division septum assembly"/>
    <property type="evidence" value="ECO:0007669"/>
    <property type="project" value="TreeGrafter"/>
</dbReference>
<evidence type="ECO:0000313" key="4">
    <source>
        <dbReference type="Proteomes" id="UP000037035"/>
    </source>
</evidence>
<dbReference type="PANTHER" id="PTHR36419:SF1">
    <property type="entry name" value="RHO1 GEF LOCALIZING PROTEIN 1"/>
    <property type="match status" value="1"/>
</dbReference>
<organism evidence="3 4">
    <name type="scientific">Puccinia sorghi</name>
    <dbReference type="NCBI Taxonomy" id="27349"/>
    <lineage>
        <taxon>Eukaryota</taxon>
        <taxon>Fungi</taxon>
        <taxon>Dikarya</taxon>
        <taxon>Basidiomycota</taxon>
        <taxon>Pucciniomycotina</taxon>
        <taxon>Pucciniomycetes</taxon>
        <taxon>Pucciniales</taxon>
        <taxon>Pucciniaceae</taxon>
        <taxon>Puccinia</taxon>
    </lineage>
</organism>
<feature type="region of interest" description="Disordered" evidence="1">
    <location>
        <begin position="505"/>
        <end position="549"/>
    </location>
</feature>
<protein>
    <recommendedName>
        <fullName evidence="2">Arrestin C-terminal-like domain-containing protein</fullName>
    </recommendedName>
</protein>
<keyword evidence="4" id="KW-1185">Reference proteome</keyword>
<dbReference type="GO" id="GO:0000935">
    <property type="term" value="C:division septum"/>
    <property type="evidence" value="ECO:0007669"/>
    <property type="project" value="TreeGrafter"/>
</dbReference>
<feature type="compositionally biased region" description="Low complexity" evidence="1">
    <location>
        <begin position="682"/>
        <end position="695"/>
    </location>
</feature>
<proteinExistence type="predicted"/>
<reference evidence="3 4" key="1">
    <citation type="submission" date="2015-08" db="EMBL/GenBank/DDBJ databases">
        <title>Next Generation Sequencing and Analysis of the Genome of Puccinia sorghi L Schw, the Causal Agent of Maize Common Rust.</title>
        <authorList>
            <person name="Rochi L."/>
            <person name="Burguener G."/>
            <person name="Darino M."/>
            <person name="Turjanski A."/>
            <person name="Kreff E."/>
            <person name="Dieguez M.J."/>
            <person name="Sacco F."/>
        </authorList>
    </citation>
    <scope>NUCLEOTIDE SEQUENCE [LARGE SCALE GENOMIC DNA]</scope>
    <source>
        <strain evidence="3 4">RO10H11247</strain>
    </source>
</reference>
<accession>A0A0L6UZX8</accession>
<evidence type="ECO:0000259" key="2">
    <source>
        <dbReference type="Pfam" id="PF02752"/>
    </source>
</evidence>
<dbReference type="VEuPathDB" id="FungiDB:VP01_312g11"/>
<evidence type="ECO:0000313" key="3">
    <source>
        <dbReference type="EMBL" id="KNZ53812.1"/>
    </source>
</evidence>
<dbReference type="PANTHER" id="PTHR36419">
    <property type="entry name" value="ARRESTIN FAMILY PROTEIN 1"/>
    <property type="match status" value="1"/>
</dbReference>
<dbReference type="AlphaFoldDB" id="A0A0L6UZX8"/>
<sequence>MAIGKLQIRALPQQTLVTGYPSIPADPLINRPAPEINGIVQLTSSNTELLAAYLTIELLQIQTLPTPTNSPFSTATTSKTLTTISGVPTTLWKADATKTNSLTNYQSLIVPCDFQFKIKLPLHLPPSIIIDHKTGHGISYQLKATLCAKPIKPDSNNWFKRSNHPIIPTIIFTTLDLEINRYDTLPAWPIYHNTSKSNHSTSHHAVSMTITNNRLAIGPGDQISSQILIESSNIHPIKLVRFELNLMEQIIYRQPTTGNKTLSLDLSHQSEEIKLSNISNSHAKINHHVFQKDKLSFNMHLALPINHQKLTVSGATLISISYYMSVKAYFESPRKHFLKTNKEIPTQLLIEKIPLIVGDRDFARAQLAVDKIGPVPNLFIRPNNTLSTVDQTHNISSPTQPTSLTQHRAHNWKQAQNKINQNFSRGQQLPPKASLQLLPKSTNTDFPSSQRSHHSLNPSHPTRHHTFSISPTLPLANYSSQQQYAQAGPSRLSLNEVSQSHFSFVKRRPSSPSHHLDSPFLGSSLQLETPTRHGSKEAPNVQQLTRSLSGPSAHLVKYNDAGSEKARLFERAKAEAAMNQARLQKATFFSSLSGHPMAIEAGLVDSIASSSSSAAAASPTAEQEKQIHQTPMIQDNYDHHGPLANLGIHDERFSEVATISSLPQYSNNPDPILQSDHTRPFSSSLPSGSSCAPLSITTTTAGESEHATITGQWESPSF</sequence>
<dbReference type="EMBL" id="LAVV01008091">
    <property type="protein sequence ID" value="KNZ53812.1"/>
    <property type="molecule type" value="Genomic_DNA"/>
</dbReference>
<feature type="domain" description="Arrestin C-terminal-like" evidence="2">
    <location>
        <begin position="204"/>
        <end position="337"/>
    </location>
</feature>
<feature type="compositionally biased region" description="Polar residues" evidence="1">
    <location>
        <begin position="540"/>
        <end position="549"/>
    </location>
</feature>
<dbReference type="InterPro" id="IPR011022">
    <property type="entry name" value="Arrestin_C-like"/>
</dbReference>
<comment type="caution">
    <text evidence="3">The sequence shown here is derived from an EMBL/GenBank/DDBJ whole genome shotgun (WGS) entry which is preliminary data.</text>
</comment>
<dbReference type="InterPro" id="IPR053060">
    <property type="entry name" value="Cytokinesis_Signaling_Reg"/>
</dbReference>
<dbReference type="OrthoDB" id="2505920at2759"/>